<accession>A0A409XH69</accession>
<evidence type="ECO:0000256" key="4">
    <source>
        <dbReference type="ARBA" id="ARBA00022692"/>
    </source>
</evidence>
<keyword evidence="10" id="KW-1185">Reference proteome</keyword>
<evidence type="ECO:0008006" key="11">
    <source>
        <dbReference type="Google" id="ProtNLM"/>
    </source>
</evidence>
<evidence type="ECO:0000256" key="5">
    <source>
        <dbReference type="ARBA" id="ARBA00022989"/>
    </source>
</evidence>
<keyword evidence="7 8" id="KW-0472">Membrane</keyword>
<keyword evidence="2" id="KW-0813">Transport</keyword>
<dbReference type="AlphaFoldDB" id="A0A409XH69"/>
<dbReference type="InterPro" id="IPR044669">
    <property type="entry name" value="YneE/VCCN1/2-like"/>
</dbReference>
<feature type="transmembrane region" description="Helical" evidence="8">
    <location>
        <begin position="25"/>
        <end position="44"/>
    </location>
</feature>
<reference evidence="9 10" key="1">
    <citation type="journal article" date="2018" name="Evol. Lett.">
        <title>Horizontal gene cluster transfer increased hallucinogenic mushroom diversity.</title>
        <authorList>
            <person name="Reynolds H.T."/>
            <person name="Vijayakumar V."/>
            <person name="Gluck-Thaler E."/>
            <person name="Korotkin H.B."/>
            <person name="Matheny P.B."/>
            <person name="Slot J.C."/>
        </authorList>
    </citation>
    <scope>NUCLEOTIDE SEQUENCE [LARGE SCALE GENOMIC DNA]</scope>
    <source>
        <strain evidence="9 10">2631</strain>
    </source>
</reference>
<protein>
    <recommendedName>
        <fullName evidence="11">Bestrophin homolog</fullName>
    </recommendedName>
</protein>
<evidence type="ECO:0000256" key="7">
    <source>
        <dbReference type="ARBA" id="ARBA00023136"/>
    </source>
</evidence>
<dbReference type="STRING" id="93625.A0A409XH69"/>
<dbReference type="GO" id="GO:0005254">
    <property type="term" value="F:chloride channel activity"/>
    <property type="evidence" value="ECO:0007669"/>
    <property type="project" value="InterPro"/>
</dbReference>
<evidence type="ECO:0000256" key="3">
    <source>
        <dbReference type="ARBA" id="ARBA00022475"/>
    </source>
</evidence>
<dbReference type="EMBL" id="NHYD01001701">
    <property type="protein sequence ID" value="PPQ90098.1"/>
    <property type="molecule type" value="Genomic_DNA"/>
</dbReference>
<feature type="transmembrane region" description="Helical" evidence="8">
    <location>
        <begin position="371"/>
        <end position="393"/>
    </location>
</feature>
<evidence type="ECO:0000256" key="2">
    <source>
        <dbReference type="ARBA" id="ARBA00022448"/>
    </source>
</evidence>
<evidence type="ECO:0000256" key="6">
    <source>
        <dbReference type="ARBA" id="ARBA00023065"/>
    </source>
</evidence>
<evidence type="ECO:0000256" key="8">
    <source>
        <dbReference type="SAM" id="Phobius"/>
    </source>
</evidence>
<dbReference type="GO" id="GO:0005886">
    <property type="term" value="C:plasma membrane"/>
    <property type="evidence" value="ECO:0007669"/>
    <property type="project" value="UniProtKB-SubCell"/>
</dbReference>
<evidence type="ECO:0000313" key="9">
    <source>
        <dbReference type="EMBL" id="PPQ90098.1"/>
    </source>
</evidence>
<evidence type="ECO:0000313" key="10">
    <source>
        <dbReference type="Proteomes" id="UP000283269"/>
    </source>
</evidence>
<comment type="subcellular location">
    <subcellularLocation>
        <location evidence="1">Cell membrane</location>
        <topology evidence="1">Multi-pass membrane protein</topology>
    </subcellularLocation>
</comment>
<dbReference type="Proteomes" id="UP000283269">
    <property type="component" value="Unassembled WGS sequence"/>
</dbReference>
<dbReference type="InParanoid" id="A0A409XH69"/>
<keyword evidence="6" id="KW-0406">Ion transport</keyword>
<organism evidence="9 10">
    <name type="scientific">Psilocybe cyanescens</name>
    <dbReference type="NCBI Taxonomy" id="93625"/>
    <lineage>
        <taxon>Eukaryota</taxon>
        <taxon>Fungi</taxon>
        <taxon>Dikarya</taxon>
        <taxon>Basidiomycota</taxon>
        <taxon>Agaricomycotina</taxon>
        <taxon>Agaricomycetes</taxon>
        <taxon>Agaricomycetidae</taxon>
        <taxon>Agaricales</taxon>
        <taxon>Agaricineae</taxon>
        <taxon>Strophariaceae</taxon>
        <taxon>Psilocybe</taxon>
    </lineage>
</organism>
<sequence length="498" mass="56514">MVANNPLFRGTWTAKKFGATVVDDIWPEVTFFTLVATMVVLVSQKTSADLGVSNQLLTVLGLVLGLVISFRTSSAYERYQEGRKMWTTIMVASKNIAQMIWIHVPDQRPGNTPIESVVEKKTMINLVQAYSVSVKHLLRGEQGVYYEDLYPLISFLPRYVSEADETGFDESSKLPLWHLPEGFETFKTKVIPEVEPAGSDKEKTSSMFSPTRRMDTFDPEALLPQLDSDQPLRPARNPPHYTVLDYIPILRIFPWVWGILTRKPKGPLRSKRRKAYAEIVESHVPLEISLVLSNYSGWLMKHNLVQPAIASGITNNIFLLQDTVSNLERICNTPLPFAYQAHLRMSLCEQYSSDFGPVIYRDSSRYQFQIYTSYGVITIPATAFASFLLLGFLEIGQEIENPFNYDLNDLDLDHFCLCLQRELHEITAHANPDLNDYIFTHLNQPFAPSDRRHAAELVKESAPYSLKDGDPKTEPGIGSIRRTLVTGWKMVDTLTRGK</sequence>
<keyword evidence="5 8" id="KW-1133">Transmembrane helix</keyword>
<comment type="caution">
    <text evidence="9">The sequence shown here is derived from an EMBL/GenBank/DDBJ whole genome shotgun (WGS) entry which is preliminary data.</text>
</comment>
<evidence type="ECO:0000256" key="1">
    <source>
        <dbReference type="ARBA" id="ARBA00004651"/>
    </source>
</evidence>
<proteinExistence type="predicted"/>
<name>A0A409XH69_PSICY</name>
<dbReference type="PANTHER" id="PTHR33281:SF19">
    <property type="entry name" value="VOLTAGE-DEPENDENT ANION CHANNEL-FORMING PROTEIN YNEE"/>
    <property type="match status" value="1"/>
</dbReference>
<dbReference type="Pfam" id="PF25539">
    <property type="entry name" value="Bestrophin_2"/>
    <property type="match status" value="2"/>
</dbReference>
<gene>
    <name evidence="9" type="ORF">CVT25_012262</name>
</gene>
<keyword evidence="4 8" id="KW-0812">Transmembrane</keyword>
<keyword evidence="3" id="KW-1003">Cell membrane</keyword>
<dbReference type="OrthoDB" id="1368at2759"/>
<dbReference type="PANTHER" id="PTHR33281">
    <property type="entry name" value="UPF0187 PROTEIN YNEE"/>
    <property type="match status" value="1"/>
</dbReference>
<feature type="transmembrane region" description="Helical" evidence="8">
    <location>
        <begin position="56"/>
        <end position="76"/>
    </location>
</feature>